<feature type="coiled-coil region" evidence="1">
    <location>
        <begin position="52"/>
        <end position="89"/>
    </location>
</feature>
<keyword evidence="1" id="KW-0175">Coiled coil</keyword>
<dbReference type="AlphaFoldDB" id="X0STV0"/>
<accession>X0STV0</accession>
<dbReference type="EMBL" id="BARS01006217">
    <property type="protein sequence ID" value="GAF84414.1"/>
    <property type="molecule type" value="Genomic_DNA"/>
</dbReference>
<name>X0STV0_9ZZZZ</name>
<dbReference type="InterPro" id="IPR036638">
    <property type="entry name" value="HLH_DNA-bd_sf"/>
</dbReference>
<organism evidence="3">
    <name type="scientific">marine sediment metagenome</name>
    <dbReference type="NCBI Taxonomy" id="412755"/>
    <lineage>
        <taxon>unclassified sequences</taxon>
        <taxon>metagenomes</taxon>
        <taxon>ecological metagenomes</taxon>
    </lineage>
</organism>
<evidence type="ECO:0000256" key="1">
    <source>
        <dbReference type="SAM" id="Coils"/>
    </source>
</evidence>
<reference evidence="3" key="1">
    <citation type="journal article" date="2014" name="Front. Microbiol.">
        <title>High frequency of phylogenetically diverse reductive dehalogenase-homologous genes in deep subseafloor sedimentary metagenomes.</title>
        <authorList>
            <person name="Kawai M."/>
            <person name="Futagami T."/>
            <person name="Toyoda A."/>
            <person name="Takaki Y."/>
            <person name="Nishi S."/>
            <person name="Hori S."/>
            <person name="Arai W."/>
            <person name="Tsubouchi T."/>
            <person name="Morono Y."/>
            <person name="Uchiyama I."/>
            <person name="Ito T."/>
            <person name="Fujiyama A."/>
            <person name="Inagaki F."/>
            <person name="Takami H."/>
        </authorList>
    </citation>
    <scope>NUCLEOTIDE SEQUENCE</scope>
    <source>
        <strain evidence="3">Expedition CK06-06</strain>
    </source>
</reference>
<dbReference type="GO" id="GO:0046983">
    <property type="term" value="F:protein dimerization activity"/>
    <property type="evidence" value="ECO:0007669"/>
    <property type="project" value="InterPro"/>
</dbReference>
<evidence type="ECO:0000313" key="3">
    <source>
        <dbReference type="EMBL" id="GAF84414.1"/>
    </source>
</evidence>
<keyword evidence="2" id="KW-0472">Membrane</keyword>
<keyword evidence="2" id="KW-1133">Transmembrane helix</keyword>
<evidence type="ECO:0000256" key="2">
    <source>
        <dbReference type="SAM" id="Phobius"/>
    </source>
</evidence>
<feature type="transmembrane region" description="Helical" evidence="2">
    <location>
        <begin position="12"/>
        <end position="31"/>
    </location>
</feature>
<comment type="caution">
    <text evidence="3">The sequence shown here is derived from an EMBL/GenBank/DDBJ whole genome shotgun (WGS) entry which is preliminary data.</text>
</comment>
<protein>
    <submittedName>
        <fullName evidence="3">Uncharacterized protein</fullName>
    </submittedName>
</protein>
<keyword evidence="2" id="KW-0812">Transmembrane</keyword>
<sequence>MKSLINSFSSLIPAIASVGILLSIGSMLGLGKFGGKKMDKKEIAQGVIELVCVAYEKEIEELRNKNWKLEEEIEKLKKEKEVSDKKKKKKK</sequence>
<gene>
    <name evidence="3" type="ORF">S01H1_12144</name>
</gene>
<proteinExistence type="predicted"/>
<dbReference type="Gene3D" id="4.10.280.10">
    <property type="entry name" value="Helix-loop-helix DNA-binding domain"/>
    <property type="match status" value="1"/>
</dbReference>